<keyword evidence="3" id="KW-0862">Zinc</keyword>
<evidence type="ECO:0000259" key="10">
    <source>
        <dbReference type="Pfam" id="PF07683"/>
    </source>
</evidence>
<dbReference type="Proteomes" id="UP000799764">
    <property type="component" value="Unassembled WGS sequence"/>
</dbReference>
<keyword evidence="4" id="KW-0342">GTP-binding</keyword>
<dbReference type="Pfam" id="PF02492">
    <property type="entry name" value="cobW"/>
    <property type="match status" value="1"/>
</dbReference>
<dbReference type="AlphaFoldDB" id="A0A9P4P3X4"/>
<evidence type="ECO:0000313" key="12">
    <source>
        <dbReference type="Proteomes" id="UP000799764"/>
    </source>
</evidence>
<keyword evidence="2" id="KW-0378">Hydrolase</keyword>
<dbReference type="GO" id="GO:0005737">
    <property type="term" value="C:cytoplasm"/>
    <property type="evidence" value="ECO:0007669"/>
    <property type="project" value="TreeGrafter"/>
</dbReference>
<dbReference type="Pfam" id="PF07683">
    <property type="entry name" value="CobW_C"/>
    <property type="match status" value="1"/>
</dbReference>
<dbReference type="Gene3D" id="3.30.1220.10">
    <property type="entry name" value="CobW-like, C-terminal domain"/>
    <property type="match status" value="1"/>
</dbReference>
<evidence type="ECO:0000259" key="9">
    <source>
        <dbReference type="Pfam" id="PF02492"/>
    </source>
</evidence>
<evidence type="ECO:0000256" key="8">
    <source>
        <dbReference type="SAM" id="MobiDB-lite"/>
    </source>
</evidence>
<dbReference type="InterPro" id="IPR051316">
    <property type="entry name" value="Zinc-reg_GTPase_activator"/>
</dbReference>
<dbReference type="SUPFAM" id="SSF90002">
    <property type="entry name" value="Hypothetical protein YjiA, C-terminal domain"/>
    <property type="match status" value="1"/>
</dbReference>
<feature type="domain" description="CobW/HypB/UreG nucleotide-binding" evidence="9">
    <location>
        <begin position="49"/>
        <end position="253"/>
    </location>
</feature>
<evidence type="ECO:0000313" key="11">
    <source>
        <dbReference type="EMBL" id="KAF2437859.1"/>
    </source>
</evidence>
<dbReference type="SUPFAM" id="SSF52540">
    <property type="entry name" value="P-loop containing nucleoside triphosphate hydrolases"/>
    <property type="match status" value="1"/>
</dbReference>
<comment type="similarity">
    <text evidence="6">Belongs to the SIMIBI class G3E GTPase family. ZNG1 subfamily.</text>
</comment>
<name>A0A9P4P3X4_9PLEO</name>
<protein>
    <submittedName>
        <fullName evidence="11">CobW-domain-containing protein</fullName>
    </submittedName>
</protein>
<dbReference type="InterPro" id="IPR011629">
    <property type="entry name" value="CobW-like_C"/>
</dbReference>
<reference evidence="11" key="1">
    <citation type="journal article" date="2020" name="Stud. Mycol.">
        <title>101 Dothideomycetes genomes: a test case for predicting lifestyles and emergence of pathogens.</title>
        <authorList>
            <person name="Haridas S."/>
            <person name="Albert R."/>
            <person name="Binder M."/>
            <person name="Bloem J."/>
            <person name="Labutti K."/>
            <person name="Salamov A."/>
            <person name="Andreopoulos B."/>
            <person name="Baker S."/>
            <person name="Barry K."/>
            <person name="Bills G."/>
            <person name="Bluhm B."/>
            <person name="Cannon C."/>
            <person name="Castanera R."/>
            <person name="Culley D."/>
            <person name="Daum C."/>
            <person name="Ezra D."/>
            <person name="Gonzalez J."/>
            <person name="Henrissat B."/>
            <person name="Kuo A."/>
            <person name="Liang C."/>
            <person name="Lipzen A."/>
            <person name="Lutzoni F."/>
            <person name="Magnuson J."/>
            <person name="Mondo S."/>
            <person name="Nolan M."/>
            <person name="Ohm R."/>
            <person name="Pangilinan J."/>
            <person name="Park H.-J."/>
            <person name="Ramirez L."/>
            <person name="Alfaro M."/>
            <person name="Sun H."/>
            <person name="Tritt A."/>
            <person name="Yoshinaga Y."/>
            <person name="Zwiers L.-H."/>
            <person name="Turgeon B."/>
            <person name="Goodwin S."/>
            <person name="Spatafora J."/>
            <person name="Crous P."/>
            <person name="Grigoriev I."/>
        </authorList>
    </citation>
    <scope>NUCLEOTIDE SEQUENCE</scope>
    <source>
        <strain evidence="11">CBS 690.94</strain>
    </source>
</reference>
<organism evidence="11 12">
    <name type="scientific">Karstenula rhodostoma CBS 690.94</name>
    <dbReference type="NCBI Taxonomy" id="1392251"/>
    <lineage>
        <taxon>Eukaryota</taxon>
        <taxon>Fungi</taxon>
        <taxon>Dikarya</taxon>
        <taxon>Ascomycota</taxon>
        <taxon>Pezizomycotina</taxon>
        <taxon>Dothideomycetes</taxon>
        <taxon>Pleosporomycetidae</taxon>
        <taxon>Pleosporales</taxon>
        <taxon>Massarineae</taxon>
        <taxon>Didymosphaeriaceae</taxon>
        <taxon>Karstenula</taxon>
    </lineage>
</organism>
<evidence type="ECO:0000256" key="1">
    <source>
        <dbReference type="ARBA" id="ARBA00022741"/>
    </source>
</evidence>
<feature type="region of interest" description="Disordered" evidence="8">
    <location>
        <begin position="1"/>
        <end position="42"/>
    </location>
</feature>
<comment type="catalytic activity">
    <reaction evidence="7">
        <text>GTP + H2O = GDP + phosphate + H(+)</text>
        <dbReference type="Rhea" id="RHEA:19669"/>
        <dbReference type="ChEBI" id="CHEBI:15377"/>
        <dbReference type="ChEBI" id="CHEBI:15378"/>
        <dbReference type="ChEBI" id="CHEBI:37565"/>
        <dbReference type="ChEBI" id="CHEBI:43474"/>
        <dbReference type="ChEBI" id="CHEBI:58189"/>
    </reaction>
    <physiologicalReaction direction="left-to-right" evidence="7">
        <dbReference type="Rhea" id="RHEA:19670"/>
    </physiologicalReaction>
</comment>
<dbReference type="GO" id="GO:0016787">
    <property type="term" value="F:hydrolase activity"/>
    <property type="evidence" value="ECO:0007669"/>
    <property type="project" value="UniProtKB-KW"/>
</dbReference>
<comment type="caution">
    <text evidence="11">The sequence shown here is derived from an EMBL/GenBank/DDBJ whole genome shotgun (WGS) entry which is preliminary data.</text>
</comment>
<keyword evidence="5" id="KW-0143">Chaperone</keyword>
<dbReference type="Gene3D" id="3.40.50.300">
    <property type="entry name" value="P-loop containing nucleotide triphosphate hydrolases"/>
    <property type="match status" value="1"/>
</dbReference>
<evidence type="ECO:0000256" key="7">
    <source>
        <dbReference type="ARBA" id="ARBA00049117"/>
    </source>
</evidence>
<dbReference type="InterPro" id="IPR003495">
    <property type="entry name" value="CobW/HypB/UreG_nucleotide-bd"/>
</dbReference>
<dbReference type="EMBL" id="MU001514">
    <property type="protein sequence ID" value="KAF2437859.1"/>
    <property type="molecule type" value="Genomic_DNA"/>
</dbReference>
<keyword evidence="12" id="KW-1185">Reference proteome</keyword>
<evidence type="ECO:0000256" key="5">
    <source>
        <dbReference type="ARBA" id="ARBA00023186"/>
    </source>
</evidence>
<dbReference type="PANTHER" id="PTHR13748:SF31">
    <property type="entry name" value="ZINC-REGULATED GTPASE METALLOPROTEIN ACTIVATOR 1A-RELATED"/>
    <property type="match status" value="1"/>
</dbReference>
<evidence type="ECO:0000256" key="4">
    <source>
        <dbReference type="ARBA" id="ARBA00023134"/>
    </source>
</evidence>
<evidence type="ECO:0000256" key="2">
    <source>
        <dbReference type="ARBA" id="ARBA00022801"/>
    </source>
</evidence>
<dbReference type="InterPro" id="IPR027417">
    <property type="entry name" value="P-loop_NTPase"/>
</dbReference>
<feature type="compositionally biased region" description="Low complexity" evidence="8">
    <location>
        <begin position="32"/>
        <end position="42"/>
    </location>
</feature>
<dbReference type="CDD" id="cd03112">
    <property type="entry name" value="CobW-like"/>
    <property type="match status" value="1"/>
</dbReference>
<dbReference type="PANTHER" id="PTHR13748">
    <property type="entry name" value="COBW-RELATED"/>
    <property type="match status" value="1"/>
</dbReference>
<keyword evidence="1" id="KW-0547">Nucleotide-binding</keyword>
<accession>A0A9P4P3X4</accession>
<proteinExistence type="inferred from homology"/>
<feature type="domain" description="CobW C-terminal" evidence="10">
    <location>
        <begin position="300"/>
        <end position="398"/>
    </location>
</feature>
<sequence length="402" mass="43435">MSGDASDDEVPDLVQPPINPGNDNDDTDNDEPPTLIPTTSSTPLKSKVPITIITGYLGAGKTTLLNYILTAYHGKRIAVILNEFGDSIDIEKQLTVSDTNSTSASKVPFVPLANGCICCSVKDVGVAAIENLMEANGDFDYILLETTGLADPGNVAPLFWLDEGLGSSIFLDGIVTLVDAKNLLKSLDEGYGDDEEALEGRKEHGHAGPLLTTAHLQISHADVVIINKTDLVSEEELEAVQQRVRSINALAKVSTTTKAEVPTLEGFILDLHAYDAVSAADLTFAEKGHSHIDPSISTSTIVFPALREEQVDRFDRWLRTVLWEDKLPDGKTYEKFEIHRLKGRIPVVRANILLVQGVRNVYDVNEGTETTSEDSSAKLVLIGKSVGQKAFEESLLATLGQG</sequence>
<evidence type="ECO:0000256" key="3">
    <source>
        <dbReference type="ARBA" id="ARBA00022833"/>
    </source>
</evidence>
<evidence type="ECO:0000256" key="6">
    <source>
        <dbReference type="ARBA" id="ARBA00034320"/>
    </source>
</evidence>
<dbReference type="InterPro" id="IPR036627">
    <property type="entry name" value="CobW-likC_sf"/>
</dbReference>
<gene>
    <name evidence="11" type="ORF">P171DRAFT_437473</name>
</gene>
<dbReference type="OrthoDB" id="258627at2759"/>
<feature type="compositionally biased region" description="Acidic residues" evidence="8">
    <location>
        <begin position="1"/>
        <end position="11"/>
    </location>
</feature>
<dbReference type="GO" id="GO:0005525">
    <property type="term" value="F:GTP binding"/>
    <property type="evidence" value="ECO:0007669"/>
    <property type="project" value="UniProtKB-KW"/>
</dbReference>